<dbReference type="NCBIfam" id="TIGR01065">
    <property type="entry name" value="hlyIII"/>
    <property type="match status" value="1"/>
</dbReference>
<dbReference type="RefSeq" id="WP_047904920.1">
    <property type="nucleotide sequence ID" value="NZ_CP011807.3"/>
</dbReference>
<sequence>MSTAPPTARAVARAQTRSEELANSVSHGLACLAALAAIPFLFTAVRGPLPSPSTVQQIGIAVFAVTMVVVYLASALYHGLPDGRAKRLFMRVDHCAIFLFIAGTYTPFTVKILNDPWGWPLLTGVWTMAIAGLIAKSLGLLDRPLVSTLLYIGLGWIAVLVAGPVLAAIPGPGAGWLYAGGAAYTVGAIFYSLDGHIKFGHLVWHLFAIGGTVCHYLAVWRYV</sequence>
<comment type="similarity">
    <text evidence="2">Belongs to the UPF0073 (Hly-III) family.</text>
</comment>
<feature type="transmembrane region" description="Helical" evidence="8">
    <location>
        <begin position="117"/>
        <end position="136"/>
    </location>
</feature>
<dbReference type="GO" id="GO:0046872">
    <property type="term" value="F:metal ion binding"/>
    <property type="evidence" value="ECO:0007669"/>
    <property type="project" value="UniProtKB-KW"/>
</dbReference>
<proteinExistence type="inferred from homology"/>
<keyword evidence="6 8" id="KW-0472">Membrane</keyword>
<evidence type="ECO:0000256" key="6">
    <source>
        <dbReference type="ARBA" id="ARBA00023136"/>
    </source>
</evidence>
<accession>A0A0H3WM49</accession>
<dbReference type="InterPro" id="IPR004254">
    <property type="entry name" value="AdipoR/HlyIII-related"/>
</dbReference>
<evidence type="ECO:0000313" key="9">
    <source>
        <dbReference type="EMBL" id="AKM28954.1"/>
    </source>
</evidence>
<dbReference type="Pfam" id="PF03006">
    <property type="entry name" value="HlyIII"/>
    <property type="match status" value="1"/>
</dbReference>
<feature type="transmembrane region" description="Helical" evidence="8">
    <location>
        <begin position="54"/>
        <end position="76"/>
    </location>
</feature>
<dbReference type="PANTHER" id="PTHR20855:SF3">
    <property type="entry name" value="LD03007P"/>
    <property type="match status" value="1"/>
</dbReference>
<evidence type="ECO:0000256" key="2">
    <source>
        <dbReference type="ARBA" id="ARBA00008488"/>
    </source>
</evidence>
<comment type="subcellular location">
    <subcellularLocation>
        <location evidence="1">Cell membrane</location>
        <topology evidence="1">Multi-pass membrane protein</topology>
    </subcellularLocation>
</comment>
<feature type="transmembrane region" description="Helical" evidence="8">
    <location>
        <begin position="175"/>
        <end position="193"/>
    </location>
</feature>
<dbReference type="PATRIC" id="fig|656179.3.peg.138"/>
<evidence type="ECO:0000256" key="4">
    <source>
        <dbReference type="ARBA" id="ARBA00022692"/>
    </source>
</evidence>
<keyword evidence="7" id="KW-0862">Zinc</keyword>
<dbReference type="OrthoDB" id="9813689at2"/>
<feature type="binding site" evidence="7">
    <location>
        <position position="201"/>
    </location>
    <ligand>
        <name>Zn(2+)</name>
        <dbReference type="ChEBI" id="CHEBI:29105"/>
    </ligand>
</feature>
<dbReference type="InterPro" id="IPR005744">
    <property type="entry name" value="Hy-lIII"/>
</dbReference>
<evidence type="ECO:0000256" key="3">
    <source>
        <dbReference type="ARBA" id="ARBA00022475"/>
    </source>
</evidence>
<evidence type="ECO:0000313" key="10">
    <source>
        <dbReference type="Proteomes" id="UP000035651"/>
    </source>
</evidence>
<evidence type="ECO:0000256" key="7">
    <source>
        <dbReference type="PIRSR" id="PIRSR604254-1"/>
    </source>
</evidence>
<name>A0A0H3WM49_9BURK</name>
<dbReference type="GO" id="GO:0005886">
    <property type="term" value="C:plasma membrane"/>
    <property type="evidence" value="ECO:0007669"/>
    <property type="project" value="UniProtKB-SubCell"/>
</dbReference>
<organism evidence="9 10">
    <name type="scientific">Pandoraea faecigallinarum</name>
    <dbReference type="NCBI Taxonomy" id="656179"/>
    <lineage>
        <taxon>Bacteria</taxon>
        <taxon>Pseudomonadati</taxon>
        <taxon>Pseudomonadota</taxon>
        <taxon>Betaproteobacteria</taxon>
        <taxon>Burkholderiales</taxon>
        <taxon>Burkholderiaceae</taxon>
        <taxon>Pandoraea</taxon>
    </lineage>
</organism>
<keyword evidence="4 8" id="KW-0812">Transmembrane</keyword>
<feature type="transmembrane region" description="Helical" evidence="8">
    <location>
        <begin position="202"/>
        <end position="222"/>
    </location>
</feature>
<keyword evidence="5 8" id="KW-1133">Transmembrane helix</keyword>
<feature type="binding site" evidence="7">
    <location>
        <position position="205"/>
    </location>
    <ligand>
        <name>Zn(2+)</name>
        <dbReference type="ChEBI" id="CHEBI:29105"/>
    </ligand>
</feature>
<feature type="binding site" evidence="7">
    <location>
        <position position="78"/>
    </location>
    <ligand>
        <name>Zn(2+)</name>
        <dbReference type="ChEBI" id="CHEBI:29105"/>
    </ligand>
</feature>
<dbReference type="PANTHER" id="PTHR20855">
    <property type="entry name" value="ADIPOR/PROGESTIN RECEPTOR-RELATED"/>
    <property type="match status" value="1"/>
</dbReference>
<dbReference type="AlphaFoldDB" id="A0A0H3WM49"/>
<dbReference type="KEGG" id="pfg:AB870_00640"/>
<feature type="transmembrane region" description="Helical" evidence="8">
    <location>
        <begin position="148"/>
        <end position="169"/>
    </location>
</feature>
<feature type="transmembrane region" description="Helical" evidence="8">
    <location>
        <begin position="21"/>
        <end position="42"/>
    </location>
</feature>
<dbReference type="EMBL" id="CP011807">
    <property type="protein sequence ID" value="AKM28954.1"/>
    <property type="molecule type" value="Genomic_DNA"/>
</dbReference>
<evidence type="ECO:0000256" key="8">
    <source>
        <dbReference type="SAM" id="Phobius"/>
    </source>
</evidence>
<gene>
    <name evidence="9" type="ORF">AB870_00640</name>
</gene>
<dbReference type="Proteomes" id="UP000035651">
    <property type="component" value="Chromosome"/>
</dbReference>
<protein>
    <submittedName>
        <fullName evidence="9">Hemolysin III</fullName>
    </submittedName>
</protein>
<keyword evidence="7" id="KW-0479">Metal-binding</keyword>
<evidence type="ECO:0000256" key="1">
    <source>
        <dbReference type="ARBA" id="ARBA00004651"/>
    </source>
</evidence>
<reference evidence="9" key="1">
    <citation type="submission" date="2016-06" db="EMBL/GenBank/DDBJ databases">
        <title>Complete Genome Sequence of Pandoraea faecigallinarum DSM-23572.</title>
        <authorList>
            <person name="Yong D."/>
            <person name="Ee R."/>
            <person name="Lim Y.-L."/>
            <person name="Yin W.-F."/>
            <person name="Chan K.-G."/>
        </authorList>
    </citation>
    <scope>NUCLEOTIDE SEQUENCE</scope>
    <source>
        <strain evidence="9">DSM 23572</strain>
    </source>
</reference>
<dbReference type="GO" id="GO:0140911">
    <property type="term" value="F:pore-forming activity"/>
    <property type="evidence" value="ECO:0007669"/>
    <property type="project" value="InterPro"/>
</dbReference>
<feature type="transmembrane region" description="Helical" evidence="8">
    <location>
        <begin position="88"/>
        <end position="105"/>
    </location>
</feature>
<keyword evidence="10" id="KW-1185">Reference proteome</keyword>
<evidence type="ECO:0000256" key="5">
    <source>
        <dbReference type="ARBA" id="ARBA00022989"/>
    </source>
</evidence>
<dbReference type="STRING" id="656179.AB870_00640"/>
<keyword evidence="3" id="KW-1003">Cell membrane</keyword>